<reference evidence="1 2" key="1">
    <citation type="journal article" date="2008" name="Nature">
        <title>The genome of Laccaria bicolor provides insights into mycorrhizal symbiosis.</title>
        <authorList>
            <person name="Martin F."/>
            <person name="Aerts A."/>
            <person name="Ahren D."/>
            <person name="Brun A."/>
            <person name="Danchin E.G.J."/>
            <person name="Duchaussoy F."/>
            <person name="Gibon J."/>
            <person name="Kohler A."/>
            <person name="Lindquist E."/>
            <person name="Pereda V."/>
            <person name="Salamov A."/>
            <person name="Shapiro H.J."/>
            <person name="Wuyts J."/>
            <person name="Blaudez D."/>
            <person name="Buee M."/>
            <person name="Brokstein P."/>
            <person name="Canbaeck B."/>
            <person name="Cohen D."/>
            <person name="Courty P.E."/>
            <person name="Coutinho P.M."/>
            <person name="Delaruelle C."/>
            <person name="Detter J.C."/>
            <person name="Deveau A."/>
            <person name="DiFazio S."/>
            <person name="Duplessis S."/>
            <person name="Fraissinet-Tachet L."/>
            <person name="Lucic E."/>
            <person name="Frey-Klett P."/>
            <person name="Fourrey C."/>
            <person name="Feussner I."/>
            <person name="Gay G."/>
            <person name="Grimwood J."/>
            <person name="Hoegger P.J."/>
            <person name="Jain P."/>
            <person name="Kilaru S."/>
            <person name="Labbe J."/>
            <person name="Lin Y.C."/>
            <person name="Legue V."/>
            <person name="Le Tacon F."/>
            <person name="Marmeisse R."/>
            <person name="Melayah D."/>
            <person name="Montanini B."/>
            <person name="Muratet M."/>
            <person name="Nehls U."/>
            <person name="Niculita-Hirzel H."/>
            <person name="Oudot-Le Secq M.P."/>
            <person name="Peter M."/>
            <person name="Quesneville H."/>
            <person name="Rajashekar B."/>
            <person name="Reich M."/>
            <person name="Rouhier N."/>
            <person name="Schmutz J."/>
            <person name="Yin T."/>
            <person name="Chalot M."/>
            <person name="Henrissat B."/>
            <person name="Kuees U."/>
            <person name="Lucas S."/>
            <person name="Van de Peer Y."/>
            <person name="Podila G.K."/>
            <person name="Polle A."/>
            <person name="Pukkila P.J."/>
            <person name="Richardson P.M."/>
            <person name="Rouze P."/>
            <person name="Sanders I.R."/>
            <person name="Stajich J.E."/>
            <person name="Tunlid A."/>
            <person name="Tuskan G."/>
            <person name="Grigoriev I.V."/>
        </authorList>
    </citation>
    <scope>NUCLEOTIDE SEQUENCE [LARGE SCALE GENOMIC DNA]</scope>
    <source>
        <strain evidence="2">S238N-H82 / ATCC MYA-4686</strain>
    </source>
</reference>
<gene>
    <name evidence="1" type="ORF">LACBIDRAFT_300812</name>
</gene>
<organism evidence="2">
    <name type="scientific">Laccaria bicolor (strain S238N-H82 / ATCC MYA-4686)</name>
    <name type="common">Bicoloured deceiver</name>
    <name type="synonym">Laccaria laccata var. bicolor</name>
    <dbReference type="NCBI Taxonomy" id="486041"/>
    <lineage>
        <taxon>Eukaryota</taxon>
        <taxon>Fungi</taxon>
        <taxon>Dikarya</taxon>
        <taxon>Basidiomycota</taxon>
        <taxon>Agaricomycotina</taxon>
        <taxon>Agaricomycetes</taxon>
        <taxon>Agaricomycetidae</taxon>
        <taxon>Agaricales</taxon>
        <taxon>Agaricineae</taxon>
        <taxon>Hydnangiaceae</taxon>
        <taxon>Laccaria</taxon>
    </lineage>
</organism>
<keyword evidence="2" id="KW-1185">Reference proteome</keyword>
<dbReference type="AlphaFoldDB" id="B0CQL4"/>
<evidence type="ECO:0000313" key="2">
    <source>
        <dbReference type="Proteomes" id="UP000001194"/>
    </source>
</evidence>
<name>B0CQL4_LACBS</name>
<dbReference type="InterPro" id="IPR029058">
    <property type="entry name" value="AB_hydrolase_fold"/>
</dbReference>
<dbReference type="InParanoid" id="B0CQL4"/>
<dbReference type="HOGENOM" id="CLU_078271_0_0_1"/>
<dbReference type="Gene3D" id="3.40.50.1820">
    <property type="entry name" value="alpha/beta hydrolase"/>
    <property type="match status" value="1"/>
</dbReference>
<dbReference type="OrthoDB" id="3365310at2759"/>
<dbReference type="Proteomes" id="UP000001194">
    <property type="component" value="Unassembled WGS sequence"/>
</dbReference>
<dbReference type="GeneID" id="6068806"/>
<protein>
    <submittedName>
        <fullName evidence="1">Predicted protein</fullName>
    </submittedName>
</protein>
<dbReference type="SUPFAM" id="SSF53474">
    <property type="entry name" value="alpha/beta-Hydrolases"/>
    <property type="match status" value="1"/>
</dbReference>
<dbReference type="KEGG" id="lbc:LACBIDRAFT_300812"/>
<dbReference type="EMBL" id="DS547091">
    <property type="protein sequence ID" value="EDR15666.1"/>
    <property type="molecule type" value="Genomic_DNA"/>
</dbReference>
<proteinExistence type="predicted"/>
<accession>B0CQL4</accession>
<evidence type="ECO:0000313" key="1">
    <source>
        <dbReference type="EMBL" id="EDR15666.1"/>
    </source>
</evidence>
<sequence length="226" mass="24656">MLSCCCRLRLTTVSRPLQIFGRAHLRFSSTASILRLPPQSAPRTAPTPLVFISANAWDDCSSKGMTNLSSMLAEKGFTCIQTDLGVGKGSFTDATNLMKAYESELRSAIKLSTIPFPPVIVARSSACLIAQTYISSHPAAGLVLMSPPASNDELLGSKLSTRLKEFDFEPAFPIAIMGTQDEIRHLKQANRLCQKEYATVDVIQLSDLDGQEAFVKLDSWLEELGI</sequence>
<dbReference type="RefSeq" id="XP_001873874.1">
    <property type="nucleotide sequence ID" value="XM_001873839.1"/>
</dbReference>